<evidence type="ECO:0000256" key="2">
    <source>
        <dbReference type="ARBA" id="ARBA00004123"/>
    </source>
</evidence>
<dbReference type="InterPro" id="IPR036179">
    <property type="entry name" value="Ig-like_dom_sf"/>
</dbReference>
<keyword evidence="14" id="KW-0067">ATP-binding</keyword>
<dbReference type="Pfam" id="PF07679">
    <property type="entry name" value="I-set"/>
    <property type="match status" value="14"/>
</dbReference>
<feature type="domain" description="Ig-like" evidence="22">
    <location>
        <begin position="1011"/>
        <end position="1085"/>
    </location>
</feature>
<comment type="catalytic activity">
    <reaction evidence="20">
        <text>L-threonyl-[protein] + ATP = O-phospho-L-threonyl-[protein] + ADP + H(+)</text>
        <dbReference type="Rhea" id="RHEA:46608"/>
        <dbReference type="Rhea" id="RHEA-COMP:11060"/>
        <dbReference type="Rhea" id="RHEA-COMP:11605"/>
        <dbReference type="ChEBI" id="CHEBI:15378"/>
        <dbReference type="ChEBI" id="CHEBI:30013"/>
        <dbReference type="ChEBI" id="CHEBI:30616"/>
        <dbReference type="ChEBI" id="CHEBI:61977"/>
        <dbReference type="ChEBI" id="CHEBI:456216"/>
        <dbReference type="EC" id="2.7.11.1"/>
    </reaction>
</comment>
<comment type="similarity">
    <text evidence="4">Belongs to the protein kinase superfamily. CAMK Ser/Thr protein kinase family.</text>
</comment>
<keyword evidence="18" id="KW-0539">Nucleus</keyword>
<dbReference type="SMART" id="SM00406">
    <property type="entry name" value="IGv"/>
    <property type="match status" value="5"/>
</dbReference>
<dbReference type="PANTHER" id="PTHR35971:SF4">
    <property type="entry name" value="OBSCURIN"/>
    <property type="match status" value="1"/>
</dbReference>
<evidence type="ECO:0000256" key="7">
    <source>
        <dbReference type="ARBA" id="ARBA00022527"/>
    </source>
</evidence>
<dbReference type="PROSITE" id="PS50853">
    <property type="entry name" value="FN3"/>
    <property type="match status" value="1"/>
</dbReference>
<dbReference type="FunFam" id="2.60.40.10:FF:000502">
    <property type="entry name" value="obscurin-like protein 1 isoform X2"/>
    <property type="match status" value="1"/>
</dbReference>
<feature type="domain" description="Ig-like" evidence="22">
    <location>
        <begin position="1101"/>
        <end position="1182"/>
    </location>
</feature>
<keyword evidence="7" id="KW-0723">Serine/threonine-protein kinase</keyword>
<reference evidence="24" key="1">
    <citation type="submission" date="2025-08" db="UniProtKB">
        <authorList>
            <consortium name="Ensembl"/>
        </authorList>
    </citation>
    <scope>IDENTIFICATION</scope>
</reference>
<comment type="catalytic activity">
    <reaction evidence="21">
        <text>L-seryl-[protein] + ATP = O-phospho-L-seryl-[protein] + ADP + H(+)</text>
        <dbReference type="Rhea" id="RHEA:17989"/>
        <dbReference type="Rhea" id="RHEA-COMP:9863"/>
        <dbReference type="Rhea" id="RHEA-COMP:11604"/>
        <dbReference type="ChEBI" id="CHEBI:15378"/>
        <dbReference type="ChEBI" id="CHEBI:29999"/>
        <dbReference type="ChEBI" id="CHEBI:30616"/>
        <dbReference type="ChEBI" id="CHEBI:83421"/>
        <dbReference type="ChEBI" id="CHEBI:456216"/>
        <dbReference type="EC" id="2.7.11.1"/>
    </reaction>
</comment>
<keyword evidence="9" id="KW-0808">Transferase</keyword>
<evidence type="ECO:0000256" key="8">
    <source>
        <dbReference type="ARBA" id="ARBA00022553"/>
    </source>
</evidence>
<evidence type="ECO:0000259" key="23">
    <source>
        <dbReference type="PROSITE" id="PS50853"/>
    </source>
</evidence>
<reference evidence="24" key="2">
    <citation type="submission" date="2025-09" db="UniProtKB">
        <authorList>
            <consortium name="Ensembl"/>
        </authorList>
    </citation>
    <scope>IDENTIFICATION</scope>
</reference>
<evidence type="ECO:0000256" key="9">
    <source>
        <dbReference type="ARBA" id="ARBA00022679"/>
    </source>
</evidence>
<evidence type="ECO:0000256" key="15">
    <source>
        <dbReference type="ARBA" id="ARBA00022842"/>
    </source>
</evidence>
<keyword evidence="11" id="KW-0677">Repeat</keyword>
<dbReference type="FunFam" id="2.60.40.10:FF:000214">
    <property type="entry name" value="titin isoform X1"/>
    <property type="match status" value="1"/>
</dbReference>
<evidence type="ECO:0000256" key="14">
    <source>
        <dbReference type="ARBA" id="ARBA00022840"/>
    </source>
</evidence>
<dbReference type="InterPro" id="IPR013098">
    <property type="entry name" value="Ig_I-set"/>
</dbReference>
<dbReference type="SUPFAM" id="SSF49265">
    <property type="entry name" value="Fibronectin type III"/>
    <property type="match status" value="1"/>
</dbReference>
<dbReference type="InterPro" id="IPR007110">
    <property type="entry name" value="Ig-like_dom"/>
</dbReference>
<dbReference type="GO" id="GO:0005524">
    <property type="term" value="F:ATP binding"/>
    <property type="evidence" value="ECO:0007669"/>
    <property type="project" value="UniProtKB-KW"/>
</dbReference>
<feature type="domain" description="Ig-like" evidence="22">
    <location>
        <begin position="936"/>
        <end position="1005"/>
    </location>
</feature>
<dbReference type="FunFam" id="2.60.40.10:FF:000050">
    <property type="entry name" value="Titin isoform B"/>
    <property type="match status" value="1"/>
</dbReference>
<dbReference type="Proteomes" id="UP000694569">
    <property type="component" value="Unplaced"/>
</dbReference>
<dbReference type="SMART" id="SM00060">
    <property type="entry name" value="FN3"/>
    <property type="match status" value="1"/>
</dbReference>
<evidence type="ECO:0000256" key="1">
    <source>
        <dbReference type="ARBA" id="ARBA00001946"/>
    </source>
</evidence>
<evidence type="ECO:0000256" key="6">
    <source>
        <dbReference type="ARBA" id="ARBA00022490"/>
    </source>
</evidence>
<keyword evidence="16" id="KW-0112">Calmodulin-binding</keyword>
<feature type="domain" description="Ig-like" evidence="22">
    <location>
        <begin position="1288"/>
        <end position="1439"/>
    </location>
</feature>
<evidence type="ECO:0000313" key="24">
    <source>
        <dbReference type="Ensembl" id="ENSLLEP00000045819.1"/>
    </source>
</evidence>
<dbReference type="FunFam" id="2.60.40.10:FF:000148">
    <property type="entry name" value="titin isoform X1"/>
    <property type="match status" value="1"/>
</dbReference>
<keyword evidence="10" id="KW-0479">Metal-binding</keyword>
<evidence type="ECO:0000313" key="25">
    <source>
        <dbReference type="Proteomes" id="UP000694569"/>
    </source>
</evidence>
<dbReference type="FunFam" id="2.60.40.10:FF:000425">
    <property type="entry name" value="Myosin light chain kinase"/>
    <property type="match status" value="1"/>
</dbReference>
<dbReference type="Gene3D" id="2.60.40.10">
    <property type="entry name" value="Immunoglobulins"/>
    <property type="match status" value="18"/>
</dbReference>
<evidence type="ECO:0000256" key="13">
    <source>
        <dbReference type="ARBA" id="ARBA00022777"/>
    </source>
</evidence>
<sequence>MDYLSFTGAPRFLTRPKAFMMSVGKDSTLSCQIIGNPIPMVTWEKDKLPIKSGGRYKMVEDGNLYRLTIYDLNIGDSGQYICKAINTIGEAFAAVTIKVGDENESTYSQCSPFFILKPTNTRVNLGEDASFHCRVQGNPTPSINWEKDGRLLGTGSDSNRVRIETSGESSSLRIHCIRFSDSGTYICRAESPIGQASASASLLIDSFTNLNANSTSALETTSLTPKGSYGGKHAKMNREVITEGRRHVVYEDEQENFVLKILFCKQIDNGLYTCTASNLAGQTYSSVLVIVKEPRVPFRSKLSDLEVREKETAMFQCEVPQAIIESSWYKEETQIHQSNKYNIEEEGAVRRLTIQNVTADDDAVYICEMKEGSRTIAELSVQGNIIKKLPRRTAVPITDTAIFCVELDNECQKIRWTNNGVEVTPGGRISITSSGKQHTMIIRDCQNGDSGEITFIADECRTSTKFTVSTLRKPPSIAPVNPTVTDKTDISLKLAWSPPPLDRPVPIDGYIVERKKLGAMSWVRCHETASVHASEFTVSHVPDEGSFQFRVSAVNSYGQSPYLEFPGTFYLEPIPSIKTPLKPVEITMGGEALFAIDLTTVSSGLWYLNGKMLQSNETYTIKRMKNTHTLTIRSVSQELDQAEVKFTSAGIENSAILRVKEPESAFINQEKVQKEVQVALNETANLSCEVSQAKTEVKWYKDGKLITSSKKTKVESEGKSRRLIIICYILPFPTEFLLDFFWPNFTEPESAFTNQEKVQKEVALNETATLSCEVSQAKTEVKWYKDGKLITSSKIMKVESEGKSRRLVVEQVEKKDGAEYSCEAAGQKINFKINVKGGQSWPSFILISEVQVALNETATLSCEVSQAKTEVKWYKDGKLITSSKKTKVESEGKSRRLVVEQVEKKDGGEYNCEATGQKINFKINEKVQKEVQVILNETATLSCEVSQAKTEVKWYKDGKLITSSKKTKVESDGKSRRLVVEQVEKKDGGEYSCEATGQKINFKINMKEPEPAFINQEKVQKEVQVILNEKATLSCEVSQAKTEVKWYKDEKLITSSKKTKVESEGKSRRLVVEQVEKNDGGEYICETFCYDGFFLFSSPEPEAKFLKPAPKEPIVVQEHEDITLNLSVHPDNAPVKWLKEGAELSANKKYHIKAEGASRTLVVKVAEAKDSGVYTCKTLNDSDNAPSQSVYEFLTFAKKLQAVTGETGSTVTLACELSLVKGDVLWRRNGVEIKAGKRFQICVEGTKRTLTISGLKADDEGEYSCESRNEKTICQLTTKGNCGLYSHARFVGELNNVAVEEGGEATFKCTVSLEDAEVTWSINDIKVEKNEKYTIGKKGTSHTLTIARLTLQDTAEITAEKLEAVTVEERQTVQLVAELSKVSKDVKWMKNGIILQPSENLEVKSDGVKQILVLKNVTFADRGLYGCETLDDKTQAKLTVEMRQVKVAKGLHDVEVFEKDTATFELELSHDEVEGWWTKGGVKLKPSDTCKITVKGKKHMLSLLSVSQDNSGVIAFKSEGIQSSAKLIVKGKVCHEKCNRSHRAFLECQVSRENAPVTWYKKNKEIVPSNKYEIVSEGVYRKLIINEAEFEDEDTYTCDAVDDKTSAKLLIEGHYVFHGVFAIGLNASKVWVDIQDGVNFAGLSLGVGCL</sequence>
<dbReference type="FunFam" id="2.60.40.10:FF:001084">
    <property type="entry name" value="obscurin-like isoform X3"/>
    <property type="match status" value="1"/>
</dbReference>
<evidence type="ECO:0000256" key="16">
    <source>
        <dbReference type="ARBA" id="ARBA00022860"/>
    </source>
</evidence>
<evidence type="ECO:0000256" key="21">
    <source>
        <dbReference type="ARBA" id="ARBA00048679"/>
    </source>
</evidence>
<feature type="domain" description="Fibronectin type-III" evidence="23">
    <location>
        <begin position="478"/>
        <end position="574"/>
    </location>
</feature>
<evidence type="ECO:0000256" key="11">
    <source>
        <dbReference type="ARBA" id="ARBA00022737"/>
    </source>
</evidence>
<dbReference type="GO" id="GO:0004674">
    <property type="term" value="F:protein serine/threonine kinase activity"/>
    <property type="evidence" value="ECO:0007669"/>
    <property type="project" value="UniProtKB-KW"/>
</dbReference>
<dbReference type="PROSITE" id="PS50835">
    <property type="entry name" value="IG_LIKE"/>
    <property type="match status" value="12"/>
</dbReference>
<dbReference type="InterPro" id="IPR052385">
    <property type="entry name" value="Obscurin/Obscurin-like_Reg"/>
</dbReference>
<dbReference type="Ensembl" id="ENSLLET00000047649.1">
    <property type="protein sequence ID" value="ENSLLEP00000045819.1"/>
    <property type="gene ID" value="ENSLLEG00000028841.1"/>
</dbReference>
<dbReference type="InterPro" id="IPR003598">
    <property type="entry name" value="Ig_sub2"/>
</dbReference>
<dbReference type="SUPFAM" id="SSF48726">
    <property type="entry name" value="Immunoglobulin"/>
    <property type="match status" value="17"/>
</dbReference>
<proteinExistence type="inferred from homology"/>
<evidence type="ECO:0000256" key="5">
    <source>
        <dbReference type="ARBA" id="ARBA00012513"/>
    </source>
</evidence>
<feature type="domain" description="Ig-like" evidence="22">
    <location>
        <begin position="10"/>
        <end position="98"/>
    </location>
</feature>
<dbReference type="FunFam" id="2.60.40.10:FF:000211">
    <property type="entry name" value="Obscurin-like protein 1"/>
    <property type="match status" value="2"/>
</dbReference>
<organism evidence="24 25">
    <name type="scientific">Leptobrachium leishanense</name>
    <name type="common">Leishan spiny toad</name>
    <dbReference type="NCBI Taxonomy" id="445787"/>
    <lineage>
        <taxon>Eukaryota</taxon>
        <taxon>Metazoa</taxon>
        <taxon>Chordata</taxon>
        <taxon>Craniata</taxon>
        <taxon>Vertebrata</taxon>
        <taxon>Euteleostomi</taxon>
        <taxon>Amphibia</taxon>
        <taxon>Batrachia</taxon>
        <taxon>Anura</taxon>
        <taxon>Pelobatoidea</taxon>
        <taxon>Megophryidae</taxon>
        <taxon>Leptobrachium</taxon>
    </lineage>
</organism>
<dbReference type="GO" id="GO:0005634">
    <property type="term" value="C:nucleus"/>
    <property type="evidence" value="ECO:0007669"/>
    <property type="project" value="UniProtKB-SubCell"/>
</dbReference>
<keyword evidence="8" id="KW-0597">Phosphoprotein</keyword>
<dbReference type="GO" id="GO:0005737">
    <property type="term" value="C:cytoplasm"/>
    <property type="evidence" value="ECO:0007669"/>
    <property type="project" value="UniProtKB-SubCell"/>
</dbReference>
<keyword evidence="25" id="KW-1185">Reference proteome</keyword>
<dbReference type="FunFam" id="2.60.40.10:FF:001652">
    <property type="entry name" value="Uncharacterized protein"/>
    <property type="match status" value="1"/>
</dbReference>
<feature type="domain" description="Ig-like" evidence="22">
    <location>
        <begin position="1546"/>
        <end position="1610"/>
    </location>
</feature>
<feature type="domain" description="Ig-like" evidence="22">
    <location>
        <begin position="842"/>
        <end position="924"/>
    </location>
</feature>
<feature type="domain" description="Ig-like" evidence="22">
    <location>
        <begin position="294"/>
        <end position="377"/>
    </location>
</feature>
<comment type="subcellular location">
    <subcellularLocation>
        <location evidence="3">Cytoplasm</location>
    </subcellularLocation>
    <subcellularLocation>
        <location evidence="2">Nucleus</location>
    </subcellularLocation>
</comment>
<dbReference type="EC" id="2.7.11.1" evidence="5"/>
<feature type="domain" description="Ig-like" evidence="22">
    <location>
        <begin position="1186"/>
        <end position="1277"/>
    </location>
</feature>
<feature type="domain" description="Ig-like" evidence="22">
    <location>
        <begin position="662"/>
        <end position="704"/>
    </location>
</feature>
<keyword evidence="13" id="KW-0418">Kinase</keyword>
<dbReference type="CDD" id="cd00063">
    <property type="entry name" value="FN3"/>
    <property type="match status" value="1"/>
</dbReference>
<dbReference type="InterPro" id="IPR013783">
    <property type="entry name" value="Ig-like_fold"/>
</dbReference>
<dbReference type="InterPro" id="IPR036116">
    <property type="entry name" value="FN3_sf"/>
</dbReference>
<dbReference type="InterPro" id="IPR003961">
    <property type="entry name" value="FN3_dom"/>
</dbReference>
<dbReference type="CDD" id="cd00096">
    <property type="entry name" value="Ig"/>
    <property type="match status" value="1"/>
</dbReference>
<evidence type="ECO:0000259" key="22">
    <source>
        <dbReference type="PROSITE" id="PS50835"/>
    </source>
</evidence>
<dbReference type="InterPro" id="IPR003599">
    <property type="entry name" value="Ig_sub"/>
</dbReference>
<dbReference type="PANTHER" id="PTHR35971">
    <property type="entry name" value="SI:DKEY-31G6.6"/>
    <property type="match status" value="1"/>
</dbReference>
<evidence type="ECO:0000256" key="17">
    <source>
        <dbReference type="ARBA" id="ARBA00023157"/>
    </source>
</evidence>
<feature type="domain" description="Ig-like" evidence="22">
    <location>
        <begin position="748"/>
        <end position="834"/>
    </location>
</feature>
<evidence type="ECO:0000256" key="12">
    <source>
        <dbReference type="ARBA" id="ARBA00022741"/>
    </source>
</evidence>
<dbReference type="InterPro" id="IPR013106">
    <property type="entry name" value="Ig_V-set"/>
</dbReference>
<keyword evidence="6" id="KW-0963">Cytoplasm</keyword>
<evidence type="ECO:0000256" key="20">
    <source>
        <dbReference type="ARBA" id="ARBA00047899"/>
    </source>
</evidence>
<keyword evidence="17" id="KW-1015">Disulfide bond</keyword>
<feature type="domain" description="Ig-like" evidence="22">
    <location>
        <begin position="112"/>
        <end position="205"/>
    </location>
</feature>
<evidence type="ECO:0000256" key="10">
    <source>
        <dbReference type="ARBA" id="ARBA00022723"/>
    </source>
</evidence>
<dbReference type="SMART" id="SM00408">
    <property type="entry name" value="IGc2"/>
    <property type="match status" value="11"/>
</dbReference>
<evidence type="ECO:0000256" key="4">
    <source>
        <dbReference type="ARBA" id="ARBA00006692"/>
    </source>
</evidence>
<evidence type="ECO:0000256" key="18">
    <source>
        <dbReference type="ARBA" id="ARBA00023242"/>
    </source>
</evidence>
<evidence type="ECO:0000256" key="19">
    <source>
        <dbReference type="ARBA" id="ARBA00023319"/>
    </source>
</evidence>
<dbReference type="Pfam" id="PF00041">
    <property type="entry name" value="fn3"/>
    <property type="match status" value="1"/>
</dbReference>
<dbReference type="FunFam" id="2.60.40.10:FF:000954">
    <property type="entry name" value="Obscurin, cytoskeletal calmodulin and titin-interacting RhoGEF"/>
    <property type="match status" value="1"/>
</dbReference>
<keyword evidence="15" id="KW-0460">Magnesium</keyword>
<comment type="cofactor">
    <cofactor evidence="1">
        <name>Mg(2+)</name>
        <dbReference type="ChEBI" id="CHEBI:18420"/>
    </cofactor>
</comment>
<protein>
    <recommendedName>
        <fullName evidence="5">non-specific serine/threonine protein kinase</fullName>
        <ecNumber evidence="5">2.7.11.1</ecNumber>
    </recommendedName>
</protein>
<keyword evidence="12" id="KW-0547">Nucleotide-binding</keyword>
<name>A0A8C5R0R1_9ANUR</name>
<accession>A0A8C5R0R1</accession>
<dbReference type="GeneTree" id="ENSGT00940000154756"/>
<dbReference type="GO" id="GO:0046872">
    <property type="term" value="F:metal ion binding"/>
    <property type="evidence" value="ECO:0007669"/>
    <property type="project" value="UniProtKB-KW"/>
</dbReference>
<dbReference type="GO" id="GO:0005516">
    <property type="term" value="F:calmodulin binding"/>
    <property type="evidence" value="ECO:0007669"/>
    <property type="project" value="UniProtKB-KW"/>
</dbReference>
<keyword evidence="19" id="KW-0393">Immunoglobulin domain</keyword>
<dbReference type="SMART" id="SM00409">
    <property type="entry name" value="IG"/>
    <property type="match status" value="14"/>
</dbReference>
<evidence type="ECO:0000256" key="3">
    <source>
        <dbReference type="ARBA" id="ARBA00004496"/>
    </source>
</evidence>